<dbReference type="InterPro" id="IPR005467">
    <property type="entry name" value="His_kinase_dom"/>
</dbReference>
<evidence type="ECO:0000256" key="2">
    <source>
        <dbReference type="SAM" id="Phobius"/>
    </source>
</evidence>
<comment type="caution">
    <text evidence="4">The sequence shown here is derived from an EMBL/GenBank/DDBJ whole genome shotgun (WGS) entry which is preliminary data.</text>
</comment>
<keyword evidence="2" id="KW-1133">Transmembrane helix</keyword>
<keyword evidence="4" id="KW-0808">Transferase</keyword>
<name>A0A5B2W0F7_9BACT</name>
<evidence type="ECO:0000313" key="4">
    <source>
        <dbReference type="EMBL" id="KAA2243897.1"/>
    </source>
</evidence>
<dbReference type="Gene3D" id="2.60.40.10">
    <property type="entry name" value="Immunoglobulins"/>
    <property type="match status" value="1"/>
</dbReference>
<keyword evidence="4" id="KW-0418">Kinase</keyword>
<keyword evidence="1" id="KW-0597">Phosphoprotein</keyword>
<dbReference type="InterPro" id="IPR011123">
    <property type="entry name" value="Y_Y_Y"/>
</dbReference>
<keyword evidence="5" id="KW-1185">Reference proteome</keyword>
<evidence type="ECO:0000313" key="5">
    <source>
        <dbReference type="Proteomes" id="UP000324611"/>
    </source>
</evidence>
<dbReference type="PROSITE" id="PS50109">
    <property type="entry name" value="HIS_KIN"/>
    <property type="match status" value="1"/>
</dbReference>
<dbReference type="SUPFAM" id="SSF63829">
    <property type="entry name" value="Calcium-dependent phosphotriesterase"/>
    <property type="match status" value="3"/>
</dbReference>
<feature type="domain" description="Histidine kinase" evidence="3">
    <location>
        <begin position="821"/>
        <end position="1020"/>
    </location>
</feature>
<dbReference type="EMBL" id="VUOC01000002">
    <property type="protein sequence ID" value="KAA2243897.1"/>
    <property type="molecule type" value="Genomic_DNA"/>
</dbReference>
<evidence type="ECO:0000256" key="1">
    <source>
        <dbReference type="ARBA" id="ARBA00022553"/>
    </source>
</evidence>
<keyword evidence="2" id="KW-0812">Transmembrane</keyword>
<dbReference type="SUPFAM" id="SSF55874">
    <property type="entry name" value="ATPase domain of HSP90 chaperone/DNA topoisomerase II/histidine kinase"/>
    <property type="match status" value="1"/>
</dbReference>
<dbReference type="InterPro" id="IPR036890">
    <property type="entry name" value="HATPase_C_sf"/>
</dbReference>
<reference evidence="4 5" key="1">
    <citation type="submission" date="2019-09" db="EMBL/GenBank/DDBJ databases">
        <title>Chitinophaga ginsengihumi sp. nov., isolated from soil of ginseng rhizosphere.</title>
        <authorList>
            <person name="Lee J."/>
        </authorList>
    </citation>
    <scope>NUCLEOTIDE SEQUENCE [LARGE SCALE GENOMIC DNA]</scope>
    <source>
        <strain evidence="4 5">BN140078</strain>
    </source>
</reference>
<organism evidence="4 5">
    <name type="scientific">Chitinophaga agrisoli</name>
    <dbReference type="NCBI Taxonomy" id="2607653"/>
    <lineage>
        <taxon>Bacteria</taxon>
        <taxon>Pseudomonadati</taxon>
        <taxon>Bacteroidota</taxon>
        <taxon>Chitinophagia</taxon>
        <taxon>Chitinophagales</taxon>
        <taxon>Chitinophagaceae</taxon>
        <taxon>Chitinophaga</taxon>
    </lineage>
</organism>
<dbReference type="Gene3D" id="2.130.10.10">
    <property type="entry name" value="YVTN repeat-like/Quinoprotein amine dehydrogenase"/>
    <property type="match status" value="3"/>
</dbReference>
<dbReference type="AlphaFoldDB" id="A0A5B2W0F7"/>
<keyword evidence="2" id="KW-0472">Membrane</keyword>
<dbReference type="Proteomes" id="UP000324611">
    <property type="component" value="Unassembled WGS sequence"/>
</dbReference>
<dbReference type="Pfam" id="PF07494">
    <property type="entry name" value="Reg_prop"/>
    <property type="match status" value="5"/>
</dbReference>
<sequence length="1020" mass="116611">MLCHIRFVLFVFLFVPISAGAQTVLPFFKTLRHENGLSHNKVNCILEDKRGFLWFGTEDGLNRYDGRYFTVFKNEPYNKKPGIAGNTINDLYEDKDGIIWIATEDAGLIRYNYNLPAAQQFKQYVYNARDSANFPGEGVNKIAEDHLGNLWLATTGSNPIRFNKKTEKFDMPVQQHTSCCILSLLMDSGDTLLAGRAEGGLLKINTRTLRSREDQRYQGAYAGLPHLAIPAIFKDSKQNYWFSSWSNTVYRQPAGAAAEKAYPSDEIAAFAEDRTGSIWMAGKDQGVTVYDRNRDTLYHYVHSASADGSLVNDHVNDVYIDSRGIVWIGTNLGVSYLNPLFAPFEQHVFPKTSKDVDVYVYDFYKDEDHTLWIGTSDGIYVQRRDGAAYEHRKIIYKGQELSVTKFYKDVDGSFYIGTDYSLFRYDERTNTVALLPNTENDPLMRHLTGSRIVSVVRDTIAQHPVLLVLPYGRYFAYYDLVDKKWVSRVDTTRNIVRHFNIRDNMIRKFYRDTRGALWLATNKSGLGEWQPQDLTPIQYHTYDTGNNASISNNDVYDIQQDGRGNFWISTYGGGLNYYQPSARSFMHIAESSNLTEGLQSDKQGNIWMICNGHLHKYDTATKTYSCYDLPSLQTNGGIMGYIYKDKDHTLYAGGENFYLSFSPDKVAGIWNEPKVYFTDFRIFDKSNNQLLQKKEITLNHFQNYFSIEYAAPEYSGDNLNYAYMLEGYDKGWVAAGKQNVASYSNLEPGKYRFKVKASNWRGSKVQHFETLAIVILPPFWSTTWFYLLVFLFVFSLGYLFYQYRIKEMLKRQAMRNRIAQDLHDHVGATLSSISIYSEVAKIYHEENKPDDLKKVLLAIGESSTGMIQEMADIVWAINPRNDNFTSIVERIRAYAQPLCDAKRICFSLEADQKLAQTSLAMVVRKNFYLILKETINNAIKHANCRNLDVAIRLRQHNVIEMEVKDDGAGFDPASAPERRLESLSGNGLVNLKHRADELNARLDINSAPGAGCAIRLIFNI</sequence>
<dbReference type="GO" id="GO:0000155">
    <property type="term" value="F:phosphorelay sensor kinase activity"/>
    <property type="evidence" value="ECO:0007669"/>
    <property type="project" value="InterPro"/>
</dbReference>
<dbReference type="PANTHER" id="PTHR43547">
    <property type="entry name" value="TWO-COMPONENT HISTIDINE KINASE"/>
    <property type="match status" value="1"/>
</dbReference>
<dbReference type="PANTHER" id="PTHR43547:SF2">
    <property type="entry name" value="HYBRID SIGNAL TRANSDUCTION HISTIDINE KINASE C"/>
    <property type="match status" value="1"/>
</dbReference>
<dbReference type="InterPro" id="IPR011712">
    <property type="entry name" value="Sig_transdc_His_kin_sub3_dim/P"/>
</dbReference>
<dbReference type="InterPro" id="IPR003594">
    <property type="entry name" value="HATPase_dom"/>
</dbReference>
<dbReference type="Pfam" id="PF07730">
    <property type="entry name" value="HisKA_3"/>
    <property type="match status" value="1"/>
</dbReference>
<reference evidence="4 5" key="2">
    <citation type="submission" date="2019-09" db="EMBL/GenBank/DDBJ databases">
        <authorList>
            <person name="Jin C."/>
        </authorList>
    </citation>
    <scope>NUCLEOTIDE SEQUENCE [LARGE SCALE GENOMIC DNA]</scope>
    <source>
        <strain evidence="4 5">BN140078</strain>
    </source>
</reference>
<protein>
    <submittedName>
        <fullName evidence="4">Histidine kinase</fullName>
    </submittedName>
</protein>
<dbReference type="InterPro" id="IPR011110">
    <property type="entry name" value="Reg_prop"/>
</dbReference>
<feature type="transmembrane region" description="Helical" evidence="2">
    <location>
        <begin position="783"/>
        <end position="801"/>
    </location>
</feature>
<dbReference type="Pfam" id="PF02518">
    <property type="entry name" value="HATPase_c"/>
    <property type="match status" value="1"/>
</dbReference>
<dbReference type="GO" id="GO:0016020">
    <property type="term" value="C:membrane"/>
    <property type="evidence" value="ECO:0007669"/>
    <property type="project" value="InterPro"/>
</dbReference>
<gene>
    <name evidence="4" type="ORF">F0L74_13105</name>
</gene>
<dbReference type="InterPro" id="IPR015943">
    <property type="entry name" value="WD40/YVTN_repeat-like_dom_sf"/>
</dbReference>
<dbReference type="Gene3D" id="1.20.5.1930">
    <property type="match status" value="1"/>
</dbReference>
<accession>A0A5B2W0F7</accession>
<evidence type="ECO:0000259" key="3">
    <source>
        <dbReference type="PROSITE" id="PS50109"/>
    </source>
</evidence>
<dbReference type="InterPro" id="IPR013783">
    <property type="entry name" value="Ig-like_fold"/>
</dbReference>
<dbReference type="GO" id="GO:0046983">
    <property type="term" value="F:protein dimerization activity"/>
    <property type="evidence" value="ECO:0007669"/>
    <property type="project" value="InterPro"/>
</dbReference>
<dbReference type="CDD" id="cd16917">
    <property type="entry name" value="HATPase_UhpB-NarQ-NarX-like"/>
    <property type="match status" value="1"/>
</dbReference>
<proteinExistence type="predicted"/>
<dbReference type="Pfam" id="PF07495">
    <property type="entry name" value="Y_Y_Y"/>
    <property type="match status" value="1"/>
</dbReference>
<dbReference type="Gene3D" id="3.30.565.10">
    <property type="entry name" value="Histidine kinase-like ATPase, C-terminal domain"/>
    <property type="match status" value="1"/>
</dbReference>